<gene>
    <name evidence="4" type="ORF">A3B14_01385</name>
</gene>
<name>A0A1G2U230_9BACT</name>
<dbReference type="AlphaFoldDB" id="A0A1G2U230"/>
<feature type="transmembrane region" description="Helical" evidence="2">
    <location>
        <begin position="220"/>
        <end position="238"/>
    </location>
</feature>
<evidence type="ECO:0000256" key="2">
    <source>
        <dbReference type="SAM" id="Phobius"/>
    </source>
</evidence>
<dbReference type="Proteomes" id="UP000176800">
    <property type="component" value="Unassembled WGS sequence"/>
</dbReference>
<dbReference type="EMBL" id="MHWE01000016">
    <property type="protein sequence ID" value="OHB03544.1"/>
    <property type="molecule type" value="Genomic_DNA"/>
</dbReference>
<evidence type="ECO:0000256" key="1">
    <source>
        <dbReference type="SAM" id="MobiDB-lite"/>
    </source>
</evidence>
<sequence length="277" mass="32559">MIRKLLAAPVLVMLVFLVFGSSLTSAQTATQNATPQTAYNFEFFDFQTNASVTAFPFGHTNEIIVASQTQDVRNQLPINLSLKIDGNERWTAAIAGSPTQTCRGTTGCSTRGPIISDPGANSYLELTAKVRSGQTLATYTRGTPPTSTPKTATTNQPLSQPLSTKAQSDTISNLNDSWFQRWWLVGFWVGILWLFLWIFVGRQWAKLKFWGFSWPWPWWFWIPFIWFIPWLIIAWQWWLDWWVWWIWIWWLFPWIFWLFWWVVVFKEAMIWLWNKSK</sequence>
<reference evidence="4 5" key="1">
    <citation type="journal article" date="2016" name="Nat. Commun.">
        <title>Thousands of microbial genomes shed light on interconnected biogeochemical processes in an aquifer system.</title>
        <authorList>
            <person name="Anantharaman K."/>
            <person name="Brown C.T."/>
            <person name="Hug L.A."/>
            <person name="Sharon I."/>
            <person name="Castelle C.J."/>
            <person name="Probst A.J."/>
            <person name="Thomas B.C."/>
            <person name="Singh A."/>
            <person name="Wilkins M.J."/>
            <person name="Karaoz U."/>
            <person name="Brodie E.L."/>
            <person name="Williams K.H."/>
            <person name="Hubbard S.S."/>
            <person name="Banfield J.F."/>
        </authorList>
    </citation>
    <scope>NUCLEOTIDE SEQUENCE [LARGE SCALE GENOMIC DNA]</scope>
</reference>
<feature type="signal peptide" evidence="3">
    <location>
        <begin position="1"/>
        <end position="26"/>
    </location>
</feature>
<keyword evidence="2" id="KW-0472">Membrane</keyword>
<feature type="transmembrane region" description="Helical" evidence="2">
    <location>
        <begin position="244"/>
        <end position="265"/>
    </location>
</feature>
<feature type="region of interest" description="Disordered" evidence="1">
    <location>
        <begin position="138"/>
        <end position="164"/>
    </location>
</feature>
<proteinExistence type="predicted"/>
<keyword evidence="3" id="KW-0732">Signal</keyword>
<evidence type="ECO:0000256" key="3">
    <source>
        <dbReference type="SAM" id="SignalP"/>
    </source>
</evidence>
<comment type="caution">
    <text evidence="4">The sequence shown here is derived from an EMBL/GenBank/DDBJ whole genome shotgun (WGS) entry which is preliminary data.</text>
</comment>
<feature type="compositionally biased region" description="Low complexity" evidence="1">
    <location>
        <begin position="143"/>
        <end position="157"/>
    </location>
</feature>
<keyword evidence="2" id="KW-0812">Transmembrane</keyword>
<keyword evidence="2" id="KW-1133">Transmembrane helix</keyword>
<accession>A0A1G2U230</accession>
<evidence type="ECO:0000313" key="4">
    <source>
        <dbReference type="EMBL" id="OHB03544.1"/>
    </source>
</evidence>
<feature type="transmembrane region" description="Helical" evidence="2">
    <location>
        <begin position="182"/>
        <end position="200"/>
    </location>
</feature>
<feature type="chain" id="PRO_5009584641" evidence="3">
    <location>
        <begin position="27"/>
        <end position="277"/>
    </location>
</feature>
<evidence type="ECO:0000313" key="5">
    <source>
        <dbReference type="Proteomes" id="UP000176800"/>
    </source>
</evidence>
<protein>
    <submittedName>
        <fullName evidence="4">Uncharacterized protein</fullName>
    </submittedName>
</protein>
<organism evidence="4 5">
    <name type="scientific">Candidatus Zambryskibacteria bacterium RIFCSPLOWO2_01_FULL_45_21</name>
    <dbReference type="NCBI Taxonomy" id="1802761"/>
    <lineage>
        <taxon>Bacteria</taxon>
        <taxon>Candidatus Zambryskiibacteriota</taxon>
    </lineage>
</organism>